<sequence length="136" mass="15222">MENKTKRVNSSVKVRNQRSKRNSDSEEASSTSSEDEEKNNTSTKQERTIGDYRIAHIRRPRENTGLDLITLPAREAETGKISFLYDTGVTITLVKMKTLRANTIVHENKTRLIGISGHAIEPIGIVNITISLRDGT</sequence>
<evidence type="ECO:0000256" key="1">
    <source>
        <dbReference type="SAM" id="MobiDB-lite"/>
    </source>
</evidence>
<keyword evidence="3" id="KW-1185">Reference proteome</keyword>
<proteinExistence type="predicted"/>
<gene>
    <name evidence="2" type="ORF">ALC62_03229</name>
</gene>
<evidence type="ECO:0000313" key="3">
    <source>
        <dbReference type="Proteomes" id="UP000078542"/>
    </source>
</evidence>
<protein>
    <submittedName>
        <fullName evidence="2">Uncharacterized protein</fullName>
    </submittedName>
</protein>
<dbReference type="AlphaFoldDB" id="A0A151ILS6"/>
<evidence type="ECO:0000313" key="2">
    <source>
        <dbReference type="EMBL" id="KYN05837.1"/>
    </source>
</evidence>
<dbReference type="Proteomes" id="UP000078542">
    <property type="component" value="Unassembled WGS sequence"/>
</dbReference>
<organism evidence="2 3">
    <name type="scientific">Cyphomyrmex costatus</name>
    <dbReference type="NCBI Taxonomy" id="456900"/>
    <lineage>
        <taxon>Eukaryota</taxon>
        <taxon>Metazoa</taxon>
        <taxon>Ecdysozoa</taxon>
        <taxon>Arthropoda</taxon>
        <taxon>Hexapoda</taxon>
        <taxon>Insecta</taxon>
        <taxon>Pterygota</taxon>
        <taxon>Neoptera</taxon>
        <taxon>Endopterygota</taxon>
        <taxon>Hymenoptera</taxon>
        <taxon>Apocrita</taxon>
        <taxon>Aculeata</taxon>
        <taxon>Formicoidea</taxon>
        <taxon>Formicidae</taxon>
        <taxon>Myrmicinae</taxon>
        <taxon>Cyphomyrmex</taxon>
    </lineage>
</organism>
<accession>A0A151ILS6</accession>
<name>A0A151ILS6_9HYME</name>
<dbReference type="EMBL" id="KQ977097">
    <property type="protein sequence ID" value="KYN05837.1"/>
    <property type="molecule type" value="Genomic_DNA"/>
</dbReference>
<reference evidence="2 3" key="1">
    <citation type="submission" date="2016-03" db="EMBL/GenBank/DDBJ databases">
        <title>Cyphomyrmex costatus WGS genome.</title>
        <authorList>
            <person name="Nygaard S."/>
            <person name="Hu H."/>
            <person name="Boomsma J."/>
            <person name="Zhang G."/>
        </authorList>
    </citation>
    <scope>NUCLEOTIDE SEQUENCE [LARGE SCALE GENOMIC DNA]</scope>
    <source>
        <strain evidence="2">MS0001</strain>
        <tissue evidence="2">Whole body</tissue>
    </source>
</reference>
<feature type="region of interest" description="Disordered" evidence="1">
    <location>
        <begin position="1"/>
        <end position="50"/>
    </location>
</feature>